<sequence length="90" mass="9337">MVDAHPELDARPDAAACMAMAARAGVVLTLPEATGVAKALGRLQPVLTDAAYRDTAYAPRLAIQTNSVDGSMDPASDRLAAYAALLRKLA</sequence>
<organism evidence="1 2">
    <name type="scientific">Pigmentiphaga litoralis</name>
    <dbReference type="NCBI Taxonomy" id="516702"/>
    <lineage>
        <taxon>Bacteria</taxon>
        <taxon>Pseudomonadati</taxon>
        <taxon>Pseudomonadota</taxon>
        <taxon>Betaproteobacteria</taxon>
        <taxon>Burkholderiales</taxon>
        <taxon>Alcaligenaceae</taxon>
        <taxon>Pigmentiphaga</taxon>
    </lineage>
</organism>
<evidence type="ECO:0000313" key="2">
    <source>
        <dbReference type="Proteomes" id="UP000542125"/>
    </source>
</evidence>
<gene>
    <name evidence="1" type="ORF">FHW18_004647</name>
</gene>
<comment type="caution">
    <text evidence="1">The sequence shown here is derived from an EMBL/GenBank/DDBJ whole genome shotgun (WGS) entry which is preliminary data.</text>
</comment>
<reference evidence="1 2" key="1">
    <citation type="submission" date="2020-07" db="EMBL/GenBank/DDBJ databases">
        <title>Genomic Encyclopedia of Type Strains, Phase IV (KMG-V): Genome sequencing to study the core and pangenomes of soil and plant-associated prokaryotes.</title>
        <authorList>
            <person name="Whitman W."/>
        </authorList>
    </citation>
    <scope>NUCLEOTIDE SEQUENCE [LARGE SCALE GENOMIC DNA]</scope>
    <source>
        <strain evidence="1 2">SAS40</strain>
    </source>
</reference>
<proteinExistence type="predicted"/>
<keyword evidence="2" id="KW-1185">Reference proteome</keyword>
<dbReference type="AlphaFoldDB" id="A0A7Y9IY98"/>
<dbReference type="RefSeq" id="WP_179589302.1">
    <property type="nucleotide sequence ID" value="NZ_JACBYR010000002.1"/>
</dbReference>
<dbReference type="Proteomes" id="UP000542125">
    <property type="component" value="Unassembled WGS sequence"/>
</dbReference>
<evidence type="ECO:0000313" key="1">
    <source>
        <dbReference type="EMBL" id="NYE85340.1"/>
    </source>
</evidence>
<accession>A0A7Y9IY98</accession>
<dbReference type="EMBL" id="JACBYR010000002">
    <property type="protein sequence ID" value="NYE85340.1"/>
    <property type="molecule type" value="Genomic_DNA"/>
</dbReference>
<protein>
    <submittedName>
        <fullName evidence="1">Uncharacterized protein</fullName>
    </submittedName>
</protein>
<name>A0A7Y9IY98_9BURK</name>